<dbReference type="Proteomes" id="UP000019812">
    <property type="component" value="Unassembled WGS sequence"/>
</dbReference>
<proteinExistence type="predicted"/>
<sequence length="92" mass="9849">MVLEASKGDEVAAAQRLDAIHGLPVLHIGDDAGRMAELLVVEKAIPAECAEDALHVAMATRNGMDFVVTWNFTHINNARATAPCWSLAPLTQ</sequence>
<reference evidence="1 2" key="1">
    <citation type="submission" date="2014-07" db="EMBL/GenBank/DDBJ databases">
        <title>Expanding our view of genomic diversity in Candidatus Accumulibacter clades.</title>
        <authorList>
            <person name="Skennerton C.T."/>
            <person name="Barr J.J."/>
            <person name="Slater F.R."/>
            <person name="Bond P.L."/>
            <person name="Tyson G.W."/>
        </authorList>
    </citation>
    <scope>NUCLEOTIDE SEQUENCE [LARGE SCALE GENOMIC DNA]</scope>
    <source>
        <strain evidence="2">SK-01</strain>
    </source>
</reference>
<dbReference type="STRING" id="1457154.CAPSK01_004198"/>
<gene>
    <name evidence="1" type="ORF">CAPSK01_004198</name>
</gene>
<evidence type="ECO:0008006" key="3">
    <source>
        <dbReference type="Google" id="ProtNLM"/>
    </source>
</evidence>
<protein>
    <recommendedName>
        <fullName evidence="3">PIN domain-containing protein</fullName>
    </recommendedName>
</protein>
<accession>A0A084XVM5</accession>
<name>A0A084XVM5_9PROT</name>
<evidence type="ECO:0000313" key="1">
    <source>
        <dbReference type="EMBL" id="KFB66519.1"/>
    </source>
</evidence>
<evidence type="ECO:0000313" key="2">
    <source>
        <dbReference type="Proteomes" id="UP000019812"/>
    </source>
</evidence>
<comment type="caution">
    <text evidence="1">The sequence shown here is derived from an EMBL/GenBank/DDBJ whole genome shotgun (WGS) entry which is preliminary data.</text>
</comment>
<dbReference type="EMBL" id="JDSS02000042">
    <property type="protein sequence ID" value="KFB66519.1"/>
    <property type="molecule type" value="Genomic_DNA"/>
</dbReference>
<dbReference type="AlphaFoldDB" id="A0A084XVM5"/>
<organism evidence="1 2">
    <name type="scientific">Candidatus Accumulibacter vicinus</name>
    <dbReference type="NCBI Taxonomy" id="2954382"/>
    <lineage>
        <taxon>Bacteria</taxon>
        <taxon>Pseudomonadati</taxon>
        <taxon>Pseudomonadota</taxon>
        <taxon>Betaproteobacteria</taxon>
        <taxon>Candidatus Accumulibacter</taxon>
    </lineage>
</organism>